<dbReference type="RefSeq" id="WP_167977634.1">
    <property type="nucleotide sequence ID" value="NZ_VSRL01000147.1"/>
</dbReference>
<dbReference type="EMBL" id="VSRL01000147">
    <property type="protein sequence ID" value="NKE60982.1"/>
    <property type="molecule type" value="Genomic_DNA"/>
</dbReference>
<reference evidence="1 2" key="1">
    <citation type="submission" date="2019-08" db="EMBL/GenBank/DDBJ databases">
        <title>Lentzea from Indian Himalayas.</title>
        <authorList>
            <person name="Mandal S."/>
            <person name="Mallick Gupta A."/>
            <person name="Maiti P.K."/>
            <person name="Sarkar J."/>
            <person name="Mandal S."/>
        </authorList>
    </citation>
    <scope>NUCLEOTIDE SEQUENCE [LARGE SCALE GENOMIC DNA]</scope>
    <source>
        <strain evidence="1 2">PSKA42</strain>
    </source>
</reference>
<protein>
    <submittedName>
        <fullName evidence="1">DinB family protein</fullName>
    </submittedName>
</protein>
<dbReference type="InterPro" id="IPR034660">
    <property type="entry name" value="DinB/YfiT-like"/>
</dbReference>
<keyword evidence="2" id="KW-1185">Reference proteome</keyword>
<proteinExistence type="predicted"/>
<accession>A0ABX1FQZ2</accession>
<dbReference type="Pfam" id="PF04978">
    <property type="entry name" value="MST"/>
    <property type="match status" value="1"/>
</dbReference>
<name>A0ABX1FQZ2_9PSEU</name>
<dbReference type="InterPro" id="IPR007061">
    <property type="entry name" value="MST-like"/>
</dbReference>
<dbReference type="Proteomes" id="UP001515943">
    <property type="component" value="Unassembled WGS sequence"/>
</dbReference>
<evidence type="ECO:0000313" key="2">
    <source>
        <dbReference type="Proteomes" id="UP001515943"/>
    </source>
</evidence>
<organism evidence="1 2">
    <name type="scientific">Lentzea indica</name>
    <dbReference type="NCBI Taxonomy" id="2604800"/>
    <lineage>
        <taxon>Bacteria</taxon>
        <taxon>Bacillati</taxon>
        <taxon>Actinomycetota</taxon>
        <taxon>Actinomycetes</taxon>
        <taxon>Pseudonocardiales</taxon>
        <taxon>Pseudonocardiaceae</taxon>
        <taxon>Lentzea</taxon>
    </lineage>
</organism>
<evidence type="ECO:0000313" key="1">
    <source>
        <dbReference type="EMBL" id="NKE60982.1"/>
    </source>
</evidence>
<comment type="caution">
    <text evidence="1">The sequence shown here is derived from an EMBL/GenBank/DDBJ whole genome shotgun (WGS) entry which is preliminary data.</text>
</comment>
<gene>
    <name evidence="1" type="ORF">FXN61_31040</name>
</gene>
<dbReference type="SUPFAM" id="SSF109854">
    <property type="entry name" value="DinB/YfiT-like putative metalloenzymes"/>
    <property type="match status" value="1"/>
</dbReference>
<sequence length="164" mass="17901">MSESQREPVPRVDTGELAVAHAFLKFQRHCVLKKAQGLTDNQLRGSTVPSGTSILGLIQHLAEAEREWFGHYFAGAEWAEEAELGMTVPAGRFAAEVIGEYRAAILDSDKVIEAAGDPDALMAIPIDGTRKSLRWILAHMTTETARHAGHADIIREQIDGTTGR</sequence>
<dbReference type="Gene3D" id="1.20.120.450">
    <property type="entry name" value="dinb family like domain"/>
    <property type="match status" value="1"/>
</dbReference>